<evidence type="ECO:0000313" key="1">
    <source>
        <dbReference type="EMBL" id="KAK3764861.1"/>
    </source>
</evidence>
<keyword evidence="2" id="KW-1185">Reference proteome</keyword>
<dbReference type="Proteomes" id="UP001283361">
    <property type="component" value="Unassembled WGS sequence"/>
</dbReference>
<comment type="caution">
    <text evidence="1">The sequence shown here is derived from an EMBL/GenBank/DDBJ whole genome shotgun (WGS) entry which is preliminary data.</text>
</comment>
<dbReference type="AlphaFoldDB" id="A0AAE0ZA53"/>
<organism evidence="1 2">
    <name type="scientific">Elysia crispata</name>
    <name type="common">lettuce slug</name>
    <dbReference type="NCBI Taxonomy" id="231223"/>
    <lineage>
        <taxon>Eukaryota</taxon>
        <taxon>Metazoa</taxon>
        <taxon>Spiralia</taxon>
        <taxon>Lophotrochozoa</taxon>
        <taxon>Mollusca</taxon>
        <taxon>Gastropoda</taxon>
        <taxon>Heterobranchia</taxon>
        <taxon>Euthyneura</taxon>
        <taxon>Panpulmonata</taxon>
        <taxon>Sacoglossa</taxon>
        <taxon>Placobranchoidea</taxon>
        <taxon>Plakobranchidae</taxon>
        <taxon>Elysia</taxon>
    </lineage>
</organism>
<reference evidence="1" key="1">
    <citation type="journal article" date="2023" name="G3 (Bethesda)">
        <title>A reference genome for the long-term kleptoplast-retaining sea slug Elysia crispata morphotype clarki.</title>
        <authorList>
            <person name="Eastman K.E."/>
            <person name="Pendleton A.L."/>
            <person name="Shaikh M.A."/>
            <person name="Suttiyut T."/>
            <person name="Ogas R."/>
            <person name="Tomko P."/>
            <person name="Gavelis G."/>
            <person name="Widhalm J.R."/>
            <person name="Wisecaver J.H."/>
        </authorList>
    </citation>
    <scope>NUCLEOTIDE SEQUENCE</scope>
    <source>
        <strain evidence="1">ECLA1</strain>
    </source>
</reference>
<dbReference type="EMBL" id="JAWDGP010004369">
    <property type="protein sequence ID" value="KAK3764861.1"/>
    <property type="molecule type" value="Genomic_DNA"/>
</dbReference>
<protein>
    <submittedName>
        <fullName evidence="1">Uncharacterized protein</fullName>
    </submittedName>
</protein>
<proteinExistence type="predicted"/>
<evidence type="ECO:0000313" key="2">
    <source>
        <dbReference type="Proteomes" id="UP001283361"/>
    </source>
</evidence>
<gene>
    <name evidence="1" type="ORF">RRG08_014815</name>
</gene>
<sequence>MNVGSGSNLTQAIDDEYGVSPKSLFAVSDRSQKAEASLYLTLENAPSPSLPLFISRLKMCREEILPKKLPSKHVLLRNCKSRLKVFNLGSLGILNASRFALSQALEVSTNLATLLEYRDLVVSPENLRQDLPTGKSFSNEESLKEKKTFINDHGLQRHINISQILKKFFEKVRGSKQRRRLGSRDGSDLDLSDPTLSTEIKPFGSVISVLRMMNSLNQFF</sequence>
<accession>A0AAE0ZA53</accession>
<name>A0AAE0ZA53_9GAST</name>